<name>F1L832_ASCSU</name>
<evidence type="ECO:0000313" key="1">
    <source>
        <dbReference type="EMBL" id="ADY46286.1"/>
    </source>
</evidence>
<sequence>MKCYITQRITKSFNLMKAFRCKSTNSSSTKSVYGSGLAASGSLMWGSSMKLAASTPAMELRKPTRINYCNSKNIHRVASGFGFSIFASNSKVFGGGIDIFSNDINSDGFWSHGRRIMLGSNDPSSDTIVDIAAGRRHFLIATEKSLYAFGDNAHGQCGHDPALRTFLLPSEKRVHTVHVPSDAHIRQVHCTLDTSFVLLDSGEIFSFGLGTDGQLGRGVQSFDWRCKLVEGDLKGVKIASIRGSTDTLLAVSESGELFMWGQNEYAQMNPFSEEMQEGFAREIRFALPKIANADSTATSCVLVTIDGDVFVWGYGILGQGPNISALSCPTILAANLFSGGPGDNGRVKQVFAGNTSIFAISMNENLFAWGVNRFSHLGLGHANDQYFPYQVVLPSRPVQLIVEWKQKNRNPVWMFHDDLNSLHFVHFLIVYDIFQRMLHLLDDEYLIHL</sequence>
<proteinExistence type="evidence at transcript level"/>
<dbReference type="PANTHER" id="PTHR46337">
    <property type="entry name" value="RCC1-LIKE G EXCHANGING FACTOR-LIKE PROTEIN"/>
    <property type="match status" value="1"/>
</dbReference>
<dbReference type="GO" id="GO:0005085">
    <property type="term" value="F:guanyl-nucleotide exchange factor activity"/>
    <property type="evidence" value="ECO:0007669"/>
    <property type="project" value="TreeGrafter"/>
</dbReference>
<dbReference type="PANTHER" id="PTHR46337:SF1">
    <property type="entry name" value="RCC1-LIKE G EXCHANGING FACTOR-LIKE PROTEIN"/>
    <property type="match status" value="1"/>
</dbReference>
<reference evidence="1" key="1">
    <citation type="journal article" date="2011" name="Genome Res.">
        <title>Deep small RNA sequencing from the nematode Ascaris reveals conservation, functional diversification, and novel developmental profiles.</title>
        <authorList>
            <person name="Wang J."/>
            <person name="Czech B."/>
            <person name="Crunk A."/>
            <person name="Wallace A."/>
            <person name="Mitreva M."/>
            <person name="Hannon G.J."/>
            <person name="Davis R.E."/>
        </authorList>
    </citation>
    <scope>NUCLEOTIDE SEQUENCE</scope>
</reference>
<protein>
    <submittedName>
        <fullName evidence="1">Williams-Beuren syndrome chromosomal region 16 protein</fullName>
    </submittedName>
</protein>
<dbReference type="SUPFAM" id="SSF50985">
    <property type="entry name" value="RCC1/BLIP-II"/>
    <property type="match status" value="1"/>
</dbReference>
<dbReference type="InterPro" id="IPR053035">
    <property type="entry name" value="Mitochondrial_GEF_domain"/>
</dbReference>
<dbReference type="Gene3D" id="2.130.10.30">
    <property type="entry name" value="Regulator of chromosome condensation 1/beta-lactamase-inhibitor protein II"/>
    <property type="match status" value="2"/>
</dbReference>
<dbReference type="GO" id="GO:0019843">
    <property type="term" value="F:rRNA binding"/>
    <property type="evidence" value="ECO:0007669"/>
    <property type="project" value="TreeGrafter"/>
</dbReference>
<dbReference type="InterPro" id="IPR009091">
    <property type="entry name" value="RCC1/BLIP-II"/>
</dbReference>
<dbReference type="AlphaFoldDB" id="F1L832"/>
<organism evidence="1">
    <name type="scientific">Ascaris suum</name>
    <name type="common">Pig roundworm</name>
    <name type="synonym">Ascaris lumbricoides</name>
    <dbReference type="NCBI Taxonomy" id="6253"/>
    <lineage>
        <taxon>Eukaryota</taxon>
        <taxon>Metazoa</taxon>
        <taxon>Ecdysozoa</taxon>
        <taxon>Nematoda</taxon>
        <taxon>Chromadorea</taxon>
        <taxon>Rhabditida</taxon>
        <taxon>Spirurina</taxon>
        <taxon>Ascaridomorpha</taxon>
        <taxon>Ascaridoidea</taxon>
        <taxon>Ascarididae</taxon>
        <taxon>Ascaris</taxon>
    </lineage>
</organism>
<dbReference type="GO" id="GO:0070131">
    <property type="term" value="P:positive regulation of mitochondrial translation"/>
    <property type="evidence" value="ECO:0007669"/>
    <property type="project" value="TreeGrafter"/>
</dbReference>
<dbReference type="GO" id="GO:0005743">
    <property type="term" value="C:mitochondrial inner membrane"/>
    <property type="evidence" value="ECO:0007669"/>
    <property type="project" value="TreeGrafter"/>
</dbReference>
<feature type="non-terminal residue" evidence="1">
    <location>
        <position position="449"/>
    </location>
</feature>
<dbReference type="EMBL" id="JI173504">
    <property type="protein sequence ID" value="ADY46286.1"/>
    <property type="molecule type" value="mRNA"/>
</dbReference>
<dbReference type="Pfam" id="PF13540">
    <property type="entry name" value="RCC1_2"/>
    <property type="match status" value="1"/>
</dbReference>
<accession>F1L832</accession>